<name>A0A9P6MSS2_9FUNG</name>
<reference evidence="4" key="1">
    <citation type="journal article" date="2020" name="Fungal Divers.">
        <title>Resolving the Mortierellaceae phylogeny through synthesis of multi-gene phylogenetics and phylogenomics.</title>
        <authorList>
            <person name="Vandepol N."/>
            <person name="Liber J."/>
            <person name="Desiro A."/>
            <person name="Na H."/>
            <person name="Kennedy M."/>
            <person name="Barry K."/>
            <person name="Grigoriev I.V."/>
            <person name="Miller A.N."/>
            <person name="O'Donnell K."/>
            <person name="Stajich J.E."/>
            <person name="Bonito G."/>
        </authorList>
    </citation>
    <scope>NUCLEOTIDE SEQUENCE</scope>
    <source>
        <strain evidence="4">NRRL 2769</strain>
    </source>
</reference>
<dbReference type="Gene3D" id="3.60.15.10">
    <property type="entry name" value="Ribonuclease Z/Hydroxyacylglutathione hydrolase-like"/>
    <property type="match status" value="1"/>
</dbReference>
<feature type="transmembrane region" description="Helical" evidence="2">
    <location>
        <begin position="134"/>
        <end position="154"/>
    </location>
</feature>
<keyword evidence="2" id="KW-1133">Transmembrane helix</keyword>
<evidence type="ECO:0000313" key="5">
    <source>
        <dbReference type="Proteomes" id="UP000703661"/>
    </source>
</evidence>
<dbReference type="Proteomes" id="UP000703661">
    <property type="component" value="Unassembled WGS sequence"/>
</dbReference>
<comment type="caution">
    <text evidence="4">The sequence shown here is derived from an EMBL/GenBank/DDBJ whole genome shotgun (WGS) entry which is preliminary data.</text>
</comment>
<sequence length="857" mass="95222">MEKDTASSVLQSYIPQVDGPSGHNSAASDTENYPPDPPFTVNPFLGLGAGLSQAFTSYTVVFLLISAYRLFLIRNSVDIYITNAKQILASDCLALEKTATNLASIAHFAAQSVNNGLVTVLDSTVSRIGYGLEIVLAGFLSTVDFVIGILMGTWRCFLENLASSGIPLLSEIGTGGVEALDQMHDAIMELLSLPLSGLGEIIQQRMENPQIEQFINVPTMPIQKVEFCAKSLNLAVMDSMGDDLRRWILYGTYAILIMALLAILVNMIWITFLHKRSKVHVKRIIRQLEVLSEISNESARRDPKSVSPPIFEGKTVKVLKYCASRISYMTQHPYVFRFVDWSSKWIFPKDREKQSLYFWFLRYIANPQAVGCLFIGLYGLIFVYCQLALINYAREHYRPILTAVLTDISDVALEAVNSAMSITSRTFANKTNAMLLNVEIDLNTNVFSNITQAAGEINKSLLQVQSTLVQGIQGVFGDGAFGQLVLTVLQCLLLNKLAVLETGMVWIQQNARIDLPRLPDDILMIEPGEMNKLMLDVVNGIPSISNWNSSGVIEGIFNKFEEEQRQILPVYYGLVGLWVVTLVMGMDFQQMSIGETDLIFLGTGTSSGVPVVPCLTAANPTCKVCLSTQTPEGVKNIKRNTSAMVSFMHQDGRKRNILIDCGKSFYESARQWFPKHNLHFIDALVITHGHADAINGLDDLRSWCLINKEDPYSIPVYLDQETMDVVTSTFPYMVDASKATGGGDVPSFTFNVIDHDKDFEVEGIKFTPLPGFRFRDISWVSDCSFVPESTSAKIRGSKVLVMDGLKEQSHPSHFSIPQAVEYSNTLDPKPERTFIVGFCHTVDHYAEDEKLQALDGQ</sequence>
<dbReference type="EMBL" id="JAAAID010001026">
    <property type="protein sequence ID" value="KAG0012167.1"/>
    <property type="molecule type" value="Genomic_DNA"/>
</dbReference>
<proteinExistence type="predicted"/>
<dbReference type="InterPro" id="IPR036866">
    <property type="entry name" value="RibonucZ/Hydroxyglut_hydro"/>
</dbReference>
<protein>
    <recommendedName>
        <fullName evidence="3">Metallo-beta-lactamase domain-containing protein</fullName>
    </recommendedName>
</protein>
<dbReference type="SUPFAM" id="SSF56281">
    <property type="entry name" value="Metallo-hydrolase/oxidoreductase"/>
    <property type="match status" value="1"/>
</dbReference>
<dbReference type="PANTHER" id="PTHR42663">
    <property type="entry name" value="HYDROLASE C777.06C-RELATED-RELATED"/>
    <property type="match status" value="1"/>
</dbReference>
<feature type="domain" description="Metallo-beta-lactamase" evidence="3">
    <location>
        <begin position="655"/>
        <end position="829"/>
    </location>
</feature>
<accession>A0A9P6MSS2</accession>
<feature type="region of interest" description="Disordered" evidence="1">
    <location>
        <begin position="14"/>
        <end position="33"/>
    </location>
</feature>
<evidence type="ECO:0000256" key="1">
    <source>
        <dbReference type="SAM" id="MobiDB-lite"/>
    </source>
</evidence>
<organism evidence="4 5">
    <name type="scientific">Entomortierella chlamydospora</name>
    <dbReference type="NCBI Taxonomy" id="101097"/>
    <lineage>
        <taxon>Eukaryota</taxon>
        <taxon>Fungi</taxon>
        <taxon>Fungi incertae sedis</taxon>
        <taxon>Mucoromycota</taxon>
        <taxon>Mortierellomycotina</taxon>
        <taxon>Mortierellomycetes</taxon>
        <taxon>Mortierellales</taxon>
        <taxon>Mortierellaceae</taxon>
        <taxon>Entomortierella</taxon>
    </lineage>
</organism>
<dbReference type="PANTHER" id="PTHR42663:SF6">
    <property type="entry name" value="HYDROLASE C777.06C-RELATED"/>
    <property type="match status" value="1"/>
</dbReference>
<dbReference type="AlphaFoldDB" id="A0A9P6MSS2"/>
<keyword evidence="2" id="KW-0812">Transmembrane</keyword>
<evidence type="ECO:0000256" key="2">
    <source>
        <dbReference type="SAM" id="Phobius"/>
    </source>
</evidence>
<evidence type="ECO:0000259" key="3">
    <source>
        <dbReference type="Pfam" id="PF12706"/>
    </source>
</evidence>
<keyword evidence="5" id="KW-1185">Reference proteome</keyword>
<keyword evidence="2" id="KW-0472">Membrane</keyword>
<feature type="transmembrane region" description="Helical" evidence="2">
    <location>
        <begin position="44"/>
        <end position="65"/>
    </location>
</feature>
<feature type="non-terminal residue" evidence="4">
    <location>
        <position position="857"/>
    </location>
</feature>
<gene>
    <name evidence="4" type="ORF">BGZ80_000155</name>
</gene>
<feature type="compositionally biased region" description="Polar residues" evidence="1">
    <location>
        <begin position="22"/>
        <end position="31"/>
    </location>
</feature>
<feature type="transmembrane region" description="Helical" evidence="2">
    <location>
        <begin position="247"/>
        <end position="273"/>
    </location>
</feature>
<feature type="transmembrane region" description="Helical" evidence="2">
    <location>
        <begin position="359"/>
        <end position="384"/>
    </location>
</feature>
<dbReference type="InterPro" id="IPR001279">
    <property type="entry name" value="Metallo-B-lactamas"/>
</dbReference>
<dbReference type="Pfam" id="PF12706">
    <property type="entry name" value="Lactamase_B_2"/>
    <property type="match status" value="1"/>
</dbReference>
<evidence type="ECO:0000313" key="4">
    <source>
        <dbReference type="EMBL" id="KAG0012167.1"/>
    </source>
</evidence>
<dbReference type="CDD" id="cd16279">
    <property type="entry name" value="metallo-hydrolase-like_MBL-fold"/>
    <property type="match status" value="1"/>
</dbReference>